<dbReference type="AlphaFoldDB" id="A0A656YWG3"/>
<organism evidence="1 2">
    <name type="scientific">candidate division MSBL1 archaeon SCGC-AAA259J03</name>
    <dbReference type="NCBI Taxonomy" id="1698269"/>
    <lineage>
        <taxon>Archaea</taxon>
        <taxon>Methanobacteriati</taxon>
        <taxon>Methanobacteriota</taxon>
        <taxon>candidate division MSBL1</taxon>
    </lineage>
</organism>
<gene>
    <name evidence="1" type="ORF">AKJ39_05190</name>
</gene>
<name>A0A656YWG3_9EURY</name>
<evidence type="ECO:0000313" key="1">
    <source>
        <dbReference type="EMBL" id="KXA96012.1"/>
    </source>
</evidence>
<sequence length="96" mass="11192">MNRRIVLKDGTIVEAEAFKVPISVDYPEGIKYSFQHYDPETGKTVLRYDNYSKHSGSRHHKHLGERATRPENFESLQSHFKKFMKEVKLRGGKESP</sequence>
<protein>
    <submittedName>
        <fullName evidence="1">Uncharacterized protein</fullName>
    </submittedName>
</protein>
<reference evidence="1 2" key="1">
    <citation type="journal article" date="2016" name="Sci. Rep.">
        <title>Metabolic traits of an uncultured archaeal lineage -MSBL1- from brine pools of the Red Sea.</title>
        <authorList>
            <person name="Mwirichia R."/>
            <person name="Alam I."/>
            <person name="Rashid M."/>
            <person name="Vinu M."/>
            <person name="Ba-Alawi W."/>
            <person name="Anthony Kamau A."/>
            <person name="Kamanda Ngugi D."/>
            <person name="Goker M."/>
            <person name="Klenk H.P."/>
            <person name="Bajic V."/>
            <person name="Stingl U."/>
        </authorList>
    </citation>
    <scope>NUCLEOTIDE SEQUENCE [LARGE SCALE GENOMIC DNA]</scope>
    <source>
        <strain evidence="1">SCGC-AAA259J03</strain>
    </source>
</reference>
<dbReference type="Proteomes" id="UP000070257">
    <property type="component" value="Unassembled WGS sequence"/>
</dbReference>
<dbReference type="Pfam" id="PF20126">
    <property type="entry name" value="TumE"/>
    <property type="match status" value="1"/>
</dbReference>
<comment type="caution">
    <text evidence="1">The sequence shown here is derived from an EMBL/GenBank/DDBJ whole genome shotgun (WGS) entry which is preliminary data.</text>
</comment>
<dbReference type="InterPro" id="IPR045397">
    <property type="entry name" value="TumE-like"/>
</dbReference>
<dbReference type="EMBL" id="LHXT01000139">
    <property type="protein sequence ID" value="KXA96012.1"/>
    <property type="molecule type" value="Genomic_DNA"/>
</dbReference>
<accession>A0A656YWG3</accession>
<proteinExistence type="predicted"/>
<evidence type="ECO:0000313" key="2">
    <source>
        <dbReference type="Proteomes" id="UP000070257"/>
    </source>
</evidence>
<keyword evidence="2" id="KW-1185">Reference proteome</keyword>